<feature type="region of interest" description="Disordered" evidence="1">
    <location>
        <begin position="235"/>
        <end position="289"/>
    </location>
</feature>
<dbReference type="PROSITE" id="PS50025">
    <property type="entry name" value="LAM_G_DOMAIN"/>
    <property type="match status" value="1"/>
</dbReference>
<dbReference type="Gene3D" id="2.60.120.200">
    <property type="match status" value="1"/>
</dbReference>
<feature type="chain" id="PRO_5046817837" evidence="2">
    <location>
        <begin position="45"/>
        <end position="1423"/>
    </location>
</feature>
<dbReference type="SUPFAM" id="SSF49899">
    <property type="entry name" value="Concanavalin A-like lectins/glucanases"/>
    <property type="match status" value="1"/>
</dbReference>
<evidence type="ECO:0000259" key="3">
    <source>
        <dbReference type="PROSITE" id="PS50025"/>
    </source>
</evidence>
<sequence>MLARRRPLRRAGLLPTGPLRTTVAALTAGALTAAWLSAPPPAHAAALRVKPAGKRRSEPTLDELRDRASAQAKKTGRPVTVDGLTTATSITMANPKGGYTLVQNPEPVRMRRTGAWVPLDATLKANPDKSLSPATVTGGLKLSGGGSGPLATLTDLGRSLSISWPTPLPAPSVSGATATYADVLPDVDLLVTATKQGGFSDVLVVKSRKAAQDPRLSSLQLSTVTTSGLTLTTTSSGGLVARAGHEDPSFTAPPPTMWDSATSAPPPTTSAGHGTPPPATRSTPFDPGTRAHFARMRTAVSPATAAPKTGTRHNALTITPDHDLLTSDSTVFPVYIDPSVGPKPRYFISVTNNGWDPRTDRLQVGYCGWASCGSPFVGRSFVRATISPQLKGATITSSTMQFPFAANTASGCTSAQVTRLWWSDYISGSTRWPGPGLNSWGSNGYIDAASSHWGADCTASQKAAGAEFDLTSFMKSEATGGKHATLSFALRASSESDTEGWRQYDSDYTMSTTYDHAPALPGHANTSPGGACTTNAAASVIGNDDVTFQVTPTDPDNDHLTTQFVLKDSAGTTVLDTNTGTLHSPYTASGDVARIKVTRAQLTAWENAAGGKTFTWYTRTHDTFSPAEYSPTTGLGSSGSPCAFTFDPTAPQQPDVQVPDDDVTFGQPATFTFAACTTVLDTPSQPCDNTTNPVRYSYQLNGGPSTRIMVTGASQTVQITSSHVGVNTLTLTTFSAAGNPSKADTETFTVFPPSAPYLDADFDGDGNPDVLTVGTTASKNPGLWLSLGDGAGAVGPPTDIGALGLGINSSPSPAEWTGTQVLHGDFTGNNVQDVIAYHPIGAPYPATGQLLYGNGNALPLNPTTSGAGHESLVVELMGDLDINDAANNYNGDYPTQLTAAGDADLSGSPVDELIGVAGDPDHGYELNLYTGSVIDGYSPTHLATSQQTPEPGVTWDKYALTTAQVNGQTVLFALDTSNGKLLESTNPDKDPQKIVGSSTSTWTTITGPSTTWATGSSLVSADVRPGASPTVELWMRNGLTLTPYTLTGTTLTAGTPTTLIAPAHSWPLTDGTAATTAVDASADSPATFSPTGINWTTDGNDTVHPVAPTFDGKSGYLRLPDNLIKGVGILTMSLRFQATPGTSGIILSSGNDTPDKANNAAMPIMYIGTDGHLYVQFWNGVVRPIISPQPVNDGQWHTVTLEGNTTTQSVYIDNNIRVGMAGSPQINNLDPQVYVGAGVFPINTTTKAFMNTPGDATKTRPSYFSGRIADVAFYSQNLATNHLGTLNIPSKMTGSITSTIKGANGNLCVDDPNNQQTAGDHVQIYTCNNTKAQQWSINTDGTITSAGGLCLAVSGAHTDNDTPVILWTCNNGPEQQWHLDSVGEIWNPNAKRCLDDPGGSTTLKTQLQIYDCNYRDTQNWMAP</sequence>
<dbReference type="InterPro" id="IPR000772">
    <property type="entry name" value="Ricin_B_lectin"/>
</dbReference>
<comment type="caution">
    <text evidence="4">The sequence shown here is derived from an EMBL/GenBank/DDBJ whole genome shotgun (WGS) entry which is preliminary data.</text>
</comment>
<feature type="signal peptide" evidence="2">
    <location>
        <begin position="1"/>
        <end position="44"/>
    </location>
</feature>
<organism evidence="4 5">
    <name type="scientific">Actinomadura violacea</name>
    <dbReference type="NCBI Taxonomy" id="2819934"/>
    <lineage>
        <taxon>Bacteria</taxon>
        <taxon>Bacillati</taxon>
        <taxon>Actinomycetota</taxon>
        <taxon>Actinomycetes</taxon>
        <taxon>Streptosporangiales</taxon>
        <taxon>Thermomonosporaceae</taxon>
        <taxon>Actinomadura</taxon>
    </lineage>
</organism>
<protein>
    <submittedName>
        <fullName evidence="4">Ricin-type beta-trefoil lectin domain protein</fullName>
    </submittedName>
</protein>
<dbReference type="EMBL" id="JAGEPF010000013">
    <property type="protein sequence ID" value="MBO2460310.1"/>
    <property type="molecule type" value="Genomic_DNA"/>
</dbReference>
<name>A0ABS3RU74_9ACTN</name>
<dbReference type="CDD" id="cd00110">
    <property type="entry name" value="LamG"/>
    <property type="match status" value="1"/>
</dbReference>
<evidence type="ECO:0000313" key="4">
    <source>
        <dbReference type="EMBL" id="MBO2460310.1"/>
    </source>
</evidence>
<proteinExistence type="predicted"/>
<dbReference type="SUPFAM" id="SSF50370">
    <property type="entry name" value="Ricin B-like lectins"/>
    <property type="match status" value="1"/>
</dbReference>
<dbReference type="Pfam" id="PF00652">
    <property type="entry name" value="Ricin_B_lectin"/>
    <property type="match status" value="1"/>
</dbReference>
<gene>
    <name evidence="4" type="ORF">J4709_22270</name>
</gene>
<dbReference type="Pfam" id="PF02210">
    <property type="entry name" value="Laminin_G_2"/>
    <property type="match status" value="1"/>
</dbReference>
<dbReference type="InterPro" id="IPR013320">
    <property type="entry name" value="ConA-like_dom_sf"/>
</dbReference>
<dbReference type="PROSITE" id="PS50231">
    <property type="entry name" value="RICIN_B_LECTIN"/>
    <property type="match status" value="1"/>
</dbReference>
<keyword evidence="2" id="KW-0732">Signal</keyword>
<evidence type="ECO:0000313" key="5">
    <source>
        <dbReference type="Proteomes" id="UP000680206"/>
    </source>
</evidence>
<accession>A0ABS3RU74</accession>
<dbReference type="SMART" id="SM00282">
    <property type="entry name" value="LamG"/>
    <property type="match status" value="1"/>
</dbReference>
<feature type="domain" description="Laminin G" evidence="3">
    <location>
        <begin position="1106"/>
        <end position="1308"/>
    </location>
</feature>
<dbReference type="Proteomes" id="UP000680206">
    <property type="component" value="Unassembled WGS sequence"/>
</dbReference>
<dbReference type="SMART" id="SM00458">
    <property type="entry name" value="RICIN"/>
    <property type="match status" value="1"/>
</dbReference>
<dbReference type="RefSeq" id="WP_208243705.1">
    <property type="nucleotide sequence ID" value="NZ_JAGEPF010000013.1"/>
</dbReference>
<dbReference type="InterPro" id="IPR035992">
    <property type="entry name" value="Ricin_B-like_lectins"/>
</dbReference>
<keyword evidence="5" id="KW-1185">Reference proteome</keyword>
<reference evidence="4 5" key="1">
    <citation type="submission" date="2021-03" db="EMBL/GenBank/DDBJ databases">
        <title>Actinomadura violae sp. nov., isolated from lichen in Thailand.</title>
        <authorList>
            <person name="Kanchanasin P."/>
            <person name="Saeng-In P."/>
            <person name="Phongsopitanun W."/>
            <person name="Yuki M."/>
            <person name="Kudo T."/>
            <person name="Ohkuma M."/>
            <person name="Tanasupawat S."/>
        </authorList>
    </citation>
    <scope>NUCLEOTIDE SEQUENCE [LARGE SCALE GENOMIC DNA]</scope>
    <source>
        <strain evidence="4 5">LCR2-06</strain>
    </source>
</reference>
<dbReference type="CDD" id="cd23451">
    <property type="entry name" value="beta-trefoil_Ricin_laminarinase"/>
    <property type="match status" value="1"/>
</dbReference>
<evidence type="ECO:0000256" key="1">
    <source>
        <dbReference type="SAM" id="MobiDB-lite"/>
    </source>
</evidence>
<dbReference type="InterPro" id="IPR001791">
    <property type="entry name" value="Laminin_G"/>
</dbReference>
<dbReference type="Gene3D" id="2.80.10.50">
    <property type="match status" value="1"/>
</dbReference>
<evidence type="ECO:0000256" key="2">
    <source>
        <dbReference type="SAM" id="SignalP"/>
    </source>
</evidence>